<keyword evidence="3" id="KW-1185">Reference proteome</keyword>
<keyword evidence="2" id="KW-0812">Transmembrane</keyword>
<evidence type="ECO:0000256" key="2">
    <source>
        <dbReference type="SAM" id="Phobius"/>
    </source>
</evidence>
<accession>A0A1I7U945</accession>
<name>A0A1I7U945_9PELO</name>
<proteinExistence type="predicted"/>
<sequence>MDNIQSFFDQYVHLPPEISGKHDHVYIILILLSVILILLLLICNICICYFIRQRRRRELIDYPSNTLQYIPFPRNIRKPYRHDDSSTSSSNRMMLPSSSPRHPV</sequence>
<dbReference type="AlphaFoldDB" id="A0A1I7U945"/>
<feature type="compositionally biased region" description="Low complexity" evidence="1">
    <location>
        <begin position="86"/>
        <end position="104"/>
    </location>
</feature>
<reference evidence="4" key="1">
    <citation type="submission" date="2016-11" db="UniProtKB">
        <authorList>
            <consortium name="WormBaseParasite"/>
        </authorList>
    </citation>
    <scope>IDENTIFICATION</scope>
</reference>
<feature type="transmembrane region" description="Helical" evidence="2">
    <location>
        <begin position="25"/>
        <end position="51"/>
    </location>
</feature>
<evidence type="ECO:0000313" key="3">
    <source>
        <dbReference type="Proteomes" id="UP000095282"/>
    </source>
</evidence>
<keyword evidence="2" id="KW-0472">Membrane</keyword>
<dbReference type="WBParaSite" id="Csp11.Scaffold629.g16113.t1">
    <property type="protein sequence ID" value="Csp11.Scaffold629.g16113.t1"/>
    <property type="gene ID" value="Csp11.Scaffold629.g16113"/>
</dbReference>
<feature type="region of interest" description="Disordered" evidence="1">
    <location>
        <begin position="76"/>
        <end position="104"/>
    </location>
</feature>
<dbReference type="eggNOG" id="ENOG502THZ4">
    <property type="taxonomic scope" value="Eukaryota"/>
</dbReference>
<organism evidence="3 4">
    <name type="scientific">Caenorhabditis tropicalis</name>
    <dbReference type="NCBI Taxonomy" id="1561998"/>
    <lineage>
        <taxon>Eukaryota</taxon>
        <taxon>Metazoa</taxon>
        <taxon>Ecdysozoa</taxon>
        <taxon>Nematoda</taxon>
        <taxon>Chromadorea</taxon>
        <taxon>Rhabditida</taxon>
        <taxon>Rhabditina</taxon>
        <taxon>Rhabditomorpha</taxon>
        <taxon>Rhabditoidea</taxon>
        <taxon>Rhabditidae</taxon>
        <taxon>Peloderinae</taxon>
        <taxon>Caenorhabditis</taxon>
    </lineage>
</organism>
<protein>
    <submittedName>
        <fullName evidence="4">Movement protein</fullName>
    </submittedName>
</protein>
<keyword evidence="2" id="KW-1133">Transmembrane helix</keyword>
<evidence type="ECO:0000313" key="4">
    <source>
        <dbReference type="WBParaSite" id="Csp11.Scaffold629.g16113.t1"/>
    </source>
</evidence>
<evidence type="ECO:0000256" key="1">
    <source>
        <dbReference type="SAM" id="MobiDB-lite"/>
    </source>
</evidence>
<dbReference type="Proteomes" id="UP000095282">
    <property type="component" value="Unplaced"/>
</dbReference>